<evidence type="ECO:0000256" key="3">
    <source>
        <dbReference type="ARBA" id="ARBA00022679"/>
    </source>
</evidence>
<keyword evidence="4 8" id="KW-0812">Transmembrane</keyword>
<evidence type="ECO:0000256" key="7">
    <source>
        <dbReference type="ARBA" id="ARBA00024033"/>
    </source>
</evidence>
<evidence type="ECO:0000256" key="4">
    <source>
        <dbReference type="ARBA" id="ARBA00022692"/>
    </source>
</evidence>
<feature type="transmembrane region" description="Helical" evidence="8">
    <location>
        <begin position="36"/>
        <end position="56"/>
    </location>
</feature>
<sequence>MPRLEISRSSSDRRFASDWLATMATWLPGSQWMEKIATWLMVISAGGFVGLIYWIAYRRLRYPNELEWAEGGMIDMVRRVAAHQSLYTAPSKHFVPYMYTPLYYYASAALGHFTGIHLSTLRLVSLAASTGCLILIFLLVRQWTGKLLPATFACGLFAALDAVAHYWFDLGRVDMLYLFFILAAILLARDGRPILAAIAFALAFDTKQTALVVAVCVLAHELDRPRKLLQGLLTFAALAGASVWFLNHQTQGWFSYYAFRLPSHQAWMVHKLGSFLLRDLVFPLSISLVLIVAACAFKPASFVRNPRQLLFLLFTTAGLGISCITARLHLGGTNNVTLPLWAWICILAALSLHSLLEATNEMESSVGAKLRLVLMTACLLQFLQLVESPSQYVPTHQQQLLAQQMNQKIAAIQGNVFVVHNVVDAGSAGKVTYANSMAIWDVLRADRGPAAQNLRTELIQSFQQKEFSAVLADASPDLMMPVEEPYLTDINHAATVAYPQEQQTMPPWDQMLFYTSPDTPGMKPNVLFLPQSH</sequence>
<protein>
    <submittedName>
        <fullName evidence="9">ArnT family glycosyltransferase</fullName>
        <ecNumber evidence="9">2.4.-.-</ecNumber>
    </submittedName>
</protein>
<feature type="transmembrane region" description="Helical" evidence="8">
    <location>
        <begin position="123"/>
        <end position="141"/>
    </location>
</feature>
<keyword evidence="5 8" id="KW-1133">Transmembrane helix</keyword>
<proteinExistence type="inferred from homology"/>
<evidence type="ECO:0000313" key="9">
    <source>
        <dbReference type="EMBL" id="MFC5861264.1"/>
    </source>
</evidence>
<feature type="transmembrane region" description="Helical" evidence="8">
    <location>
        <begin position="197"/>
        <end position="219"/>
    </location>
</feature>
<keyword evidence="10" id="KW-1185">Reference proteome</keyword>
<organism evidence="9 10">
    <name type="scientific">Acidicapsa dinghuensis</name>
    <dbReference type="NCBI Taxonomy" id="2218256"/>
    <lineage>
        <taxon>Bacteria</taxon>
        <taxon>Pseudomonadati</taxon>
        <taxon>Acidobacteriota</taxon>
        <taxon>Terriglobia</taxon>
        <taxon>Terriglobales</taxon>
        <taxon>Acidobacteriaceae</taxon>
        <taxon>Acidicapsa</taxon>
    </lineage>
</organism>
<name>A0ABW1EBD8_9BACT</name>
<evidence type="ECO:0000256" key="5">
    <source>
        <dbReference type="ARBA" id="ARBA00022989"/>
    </source>
</evidence>
<evidence type="ECO:0000256" key="6">
    <source>
        <dbReference type="ARBA" id="ARBA00023136"/>
    </source>
</evidence>
<keyword evidence="3 9" id="KW-0808">Transferase</keyword>
<dbReference type="Pfam" id="PF09594">
    <property type="entry name" value="GT87"/>
    <property type="match status" value="1"/>
</dbReference>
<keyword evidence="6 8" id="KW-0472">Membrane</keyword>
<dbReference type="InterPro" id="IPR018584">
    <property type="entry name" value="GT87"/>
</dbReference>
<feature type="transmembrane region" description="Helical" evidence="8">
    <location>
        <begin position="147"/>
        <end position="168"/>
    </location>
</feature>
<evidence type="ECO:0000256" key="1">
    <source>
        <dbReference type="ARBA" id="ARBA00004651"/>
    </source>
</evidence>
<feature type="transmembrane region" description="Helical" evidence="8">
    <location>
        <begin position="280"/>
        <end position="297"/>
    </location>
</feature>
<comment type="caution">
    <text evidence="9">The sequence shown here is derived from an EMBL/GenBank/DDBJ whole genome shotgun (WGS) entry which is preliminary data.</text>
</comment>
<feature type="transmembrane region" description="Helical" evidence="8">
    <location>
        <begin position="309"/>
        <end position="330"/>
    </location>
</feature>
<feature type="transmembrane region" description="Helical" evidence="8">
    <location>
        <begin position="228"/>
        <end position="246"/>
    </location>
</feature>
<dbReference type="RefSeq" id="WP_263334060.1">
    <property type="nucleotide sequence ID" value="NZ_JAGSYH010000002.1"/>
</dbReference>
<feature type="transmembrane region" description="Helical" evidence="8">
    <location>
        <begin position="336"/>
        <end position="356"/>
    </location>
</feature>
<evidence type="ECO:0000256" key="8">
    <source>
        <dbReference type="SAM" id="Phobius"/>
    </source>
</evidence>
<keyword evidence="2" id="KW-1003">Cell membrane</keyword>
<dbReference type="Proteomes" id="UP001596091">
    <property type="component" value="Unassembled WGS sequence"/>
</dbReference>
<dbReference type="EC" id="2.4.-.-" evidence="9"/>
<gene>
    <name evidence="9" type="ORF">ACFPT7_03070</name>
</gene>
<accession>A0ABW1EBD8</accession>
<dbReference type="GO" id="GO:0016757">
    <property type="term" value="F:glycosyltransferase activity"/>
    <property type="evidence" value="ECO:0007669"/>
    <property type="project" value="UniProtKB-KW"/>
</dbReference>
<evidence type="ECO:0000313" key="10">
    <source>
        <dbReference type="Proteomes" id="UP001596091"/>
    </source>
</evidence>
<reference evidence="10" key="1">
    <citation type="journal article" date="2019" name="Int. J. Syst. Evol. Microbiol.">
        <title>The Global Catalogue of Microorganisms (GCM) 10K type strain sequencing project: providing services to taxonomists for standard genome sequencing and annotation.</title>
        <authorList>
            <consortium name="The Broad Institute Genomics Platform"/>
            <consortium name="The Broad Institute Genome Sequencing Center for Infectious Disease"/>
            <person name="Wu L."/>
            <person name="Ma J."/>
        </authorList>
    </citation>
    <scope>NUCLEOTIDE SEQUENCE [LARGE SCALE GENOMIC DNA]</scope>
    <source>
        <strain evidence="10">JCM 4087</strain>
    </source>
</reference>
<keyword evidence="9" id="KW-0328">Glycosyltransferase</keyword>
<comment type="similarity">
    <text evidence="7">Belongs to the glycosyltransferase 87 family.</text>
</comment>
<comment type="subcellular location">
    <subcellularLocation>
        <location evidence="1">Cell membrane</location>
        <topology evidence="1">Multi-pass membrane protein</topology>
    </subcellularLocation>
</comment>
<evidence type="ECO:0000256" key="2">
    <source>
        <dbReference type="ARBA" id="ARBA00022475"/>
    </source>
</evidence>
<dbReference type="EMBL" id="JBHSPH010000001">
    <property type="protein sequence ID" value="MFC5861264.1"/>
    <property type="molecule type" value="Genomic_DNA"/>
</dbReference>